<dbReference type="Proteomes" id="UP001500483">
    <property type="component" value="Unassembled WGS sequence"/>
</dbReference>
<feature type="region of interest" description="Disordered" evidence="1">
    <location>
        <begin position="25"/>
        <end position="61"/>
    </location>
</feature>
<keyword evidence="3" id="KW-1185">Reference proteome</keyword>
<sequence length="61" mass="6187">MHQQRHFPGPHPRVVEQRDAVHAGLVGEHGGGAGGEGVGGEVGSVHPGSREGGEQIAGRTC</sequence>
<comment type="caution">
    <text evidence="2">The sequence shown here is derived from an EMBL/GenBank/DDBJ whole genome shotgun (WGS) entry which is preliminary data.</text>
</comment>
<evidence type="ECO:0000256" key="1">
    <source>
        <dbReference type="SAM" id="MobiDB-lite"/>
    </source>
</evidence>
<accession>A0ABP6S2S0</accession>
<evidence type="ECO:0000313" key="2">
    <source>
        <dbReference type="EMBL" id="GAA3366407.1"/>
    </source>
</evidence>
<proteinExistence type="predicted"/>
<name>A0ABP6S2S0_9PSEU</name>
<evidence type="ECO:0000313" key="3">
    <source>
        <dbReference type="Proteomes" id="UP001500483"/>
    </source>
</evidence>
<protein>
    <submittedName>
        <fullName evidence="2">Uncharacterized protein</fullName>
    </submittedName>
</protein>
<dbReference type="EMBL" id="BAAAYK010000039">
    <property type="protein sequence ID" value="GAA3366407.1"/>
    <property type="molecule type" value="Genomic_DNA"/>
</dbReference>
<feature type="compositionally biased region" description="Gly residues" evidence="1">
    <location>
        <begin position="27"/>
        <end position="42"/>
    </location>
</feature>
<organism evidence="2 3">
    <name type="scientific">Saccharopolyspora gregorii</name>
    <dbReference type="NCBI Taxonomy" id="33914"/>
    <lineage>
        <taxon>Bacteria</taxon>
        <taxon>Bacillati</taxon>
        <taxon>Actinomycetota</taxon>
        <taxon>Actinomycetes</taxon>
        <taxon>Pseudonocardiales</taxon>
        <taxon>Pseudonocardiaceae</taxon>
        <taxon>Saccharopolyspora</taxon>
    </lineage>
</organism>
<reference evidence="3" key="1">
    <citation type="journal article" date="2019" name="Int. J. Syst. Evol. Microbiol.">
        <title>The Global Catalogue of Microorganisms (GCM) 10K type strain sequencing project: providing services to taxonomists for standard genome sequencing and annotation.</title>
        <authorList>
            <consortium name="The Broad Institute Genomics Platform"/>
            <consortium name="The Broad Institute Genome Sequencing Center for Infectious Disease"/>
            <person name="Wu L."/>
            <person name="Ma J."/>
        </authorList>
    </citation>
    <scope>NUCLEOTIDE SEQUENCE [LARGE SCALE GENOMIC DNA]</scope>
    <source>
        <strain evidence="3">JCM 9687</strain>
    </source>
</reference>
<gene>
    <name evidence="2" type="ORF">GCM10020366_69960</name>
</gene>